<evidence type="ECO:0000313" key="7">
    <source>
        <dbReference type="EMBL" id="BBM85735.1"/>
    </source>
</evidence>
<dbReference type="RefSeq" id="WP_151969825.1">
    <property type="nucleotide sequence ID" value="NZ_AP019860.1"/>
</dbReference>
<dbReference type="CDD" id="cd06257">
    <property type="entry name" value="DnaJ"/>
    <property type="match status" value="1"/>
</dbReference>
<keyword evidence="8" id="KW-1185">Reference proteome</keyword>
<feature type="region of interest" description="Disordered" evidence="5">
    <location>
        <begin position="111"/>
        <end position="131"/>
    </location>
</feature>
<dbReference type="Gene3D" id="1.10.287.110">
    <property type="entry name" value="DnaJ domain"/>
    <property type="match status" value="1"/>
</dbReference>
<dbReference type="GO" id="GO:0042026">
    <property type="term" value="P:protein refolding"/>
    <property type="evidence" value="ECO:0007669"/>
    <property type="project" value="TreeGrafter"/>
</dbReference>
<dbReference type="InterPro" id="IPR001623">
    <property type="entry name" value="DnaJ_domain"/>
</dbReference>
<dbReference type="PANTHER" id="PTHR43096:SF10">
    <property type="entry name" value="CHAPERONE PROTEIN DNAJ A6, CHLOROPLASTIC"/>
    <property type="match status" value="1"/>
</dbReference>
<dbReference type="Proteomes" id="UP000326354">
    <property type="component" value="Chromosome"/>
</dbReference>
<dbReference type="SUPFAM" id="SSF46565">
    <property type="entry name" value="Chaperone J-domain"/>
    <property type="match status" value="1"/>
</dbReference>
<evidence type="ECO:0000259" key="6">
    <source>
        <dbReference type="PROSITE" id="PS50076"/>
    </source>
</evidence>
<dbReference type="PROSITE" id="PS00636">
    <property type="entry name" value="DNAJ_1"/>
    <property type="match status" value="1"/>
</dbReference>
<sequence>MKDYYDILGVSQDASAQEIKNAYRKLAKKYHPDKNPGNADAEKKFKEAAEANEILSNEDKRKKYDQMKAGGFHNFDGFGDGGFDGFASGASGMDLNDLLNSFFTGGGQSRGGGFANQFNQRRPSPRKGGDTEVKLDIPFLVAAKGGKSNIKIGQQRKTVSVDIPAGIDTGQKIRIAGQGQQGSYGGPAGDLYVEVRVQEHETYSRDKNNLICEKEISLKDALLGTKITVQTLDNKNIELKVPPCTQPGATLRIKKHGIKTTRQTGDFLVKFKVRLPENLNEEQEKAIEELF</sequence>
<dbReference type="InterPro" id="IPR008971">
    <property type="entry name" value="HSP40/DnaJ_pept-bd"/>
</dbReference>
<dbReference type="GO" id="GO:0005737">
    <property type="term" value="C:cytoplasm"/>
    <property type="evidence" value="ECO:0007669"/>
    <property type="project" value="TreeGrafter"/>
</dbReference>
<dbReference type="InterPro" id="IPR018253">
    <property type="entry name" value="DnaJ_domain_CS"/>
</dbReference>
<keyword evidence="3" id="KW-0863">Zinc-finger</keyword>
<evidence type="ECO:0000256" key="5">
    <source>
        <dbReference type="SAM" id="MobiDB-lite"/>
    </source>
</evidence>
<dbReference type="InterPro" id="IPR036869">
    <property type="entry name" value="J_dom_sf"/>
</dbReference>
<dbReference type="FunFam" id="2.60.260.20:FF:000009">
    <property type="entry name" value="Putative Mitochondrial DnaJ chaperone"/>
    <property type="match status" value="1"/>
</dbReference>
<dbReference type="GO" id="GO:0051082">
    <property type="term" value="F:unfolded protein binding"/>
    <property type="evidence" value="ECO:0007669"/>
    <property type="project" value="InterPro"/>
</dbReference>
<reference evidence="7 8" key="1">
    <citation type="submission" date="2019-08" db="EMBL/GenBank/DDBJ databases">
        <title>Complete genome sequence of Candidatus Uab amorphum.</title>
        <authorList>
            <person name="Shiratori T."/>
            <person name="Suzuki S."/>
            <person name="Kakizawa Y."/>
            <person name="Ishida K."/>
        </authorList>
    </citation>
    <scope>NUCLEOTIDE SEQUENCE [LARGE SCALE GENOMIC DNA]</scope>
    <source>
        <strain evidence="7 8">SRT547</strain>
    </source>
</reference>
<name>A0A5S9IS91_UABAM</name>
<dbReference type="FunFam" id="2.60.260.20:FF:000013">
    <property type="entry name" value="DnaJ subfamily B member 11"/>
    <property type="match status" value="1"/>
</dbReference>
<dbReference type="GO" id="GO:0008270">
    <property type="term" value="F:zinc ion binding"/>
    <property type="evidence" value="ECO:0007669"/>
    <property type="project" value="UniProtKB-KW"/>
</dbReference>
<dbReference type="KEGG" id="uam:UABAM_04113"/>
<dbReference type="CDD" id="cd10747">
    <property type="entry name" value="DnaJ_C"/>
    <property type="match status" value="1"/>
</dbReference>
<gene>
    <name evidence="7" type="ORF">UABAM_04113</name>
</gene>
<feature type="domain" description="J" evidence="6">
    <location>
        <begin position="3"/>
        <end position="68"/>
    </location>
</feature>
<evidence type="ECO:0000256" key="1">
    <source>
        <dbReference type="ARBA" id="ARBA00022723"/>
    </source>
</evidence>
<dbReference type="PROSITE" id="PS50076">
    <property type="entry name" value="DNAJ_2"/>
    <property type="match status" value="1"/>
</dbReference>
<keyword evidence="1" id="KW-0479">Metal-binding</keyword>
<evidence type="ECO:0000256" key="2">
    <source>
        <dbReference type="ARBA" id="ARBA00022737"/>
    </source>
</evidence>
<dbReference type="SUPFAM" id="SSF49493">
    <property type="entry name" value="HSP40/DnaJ peptide-binding domain"/>
    <property type="match status" value="2"/>
</dbReference>
<dbReference type="Gene3D" id="2.60.260.20">
    <property type="entry name" value="Urease metallochaperone UreE, N-terminal domain"/>
    <property type="match status" value="2"/>
</dbReference>
<organism evidence="7 8">
    <name type="scientific">Uabimicrobium amorphum</name>
    <dbReference type="NCBI Taxonomy" id="2596890"/>
    <lineage>
        <taxon>Bacteria</taxon>
        <taxon>Pseudomonadati</taxon>
        <taxon>Planctomycetota</taxon>
        <taxon>Candidatus Uabimicrobiia</taxon>
        <taxon>Candidatus Uabimicrobiales</taxon>
        <taxon>Candidatus Uabimicrobiaceae</taxon>
        <taxon>Candidatus Uabimicrobium</taxon>
    </lineage>
</organism>
<evidence type="ECO:0000256" key="4">
    <source>
        <dbReference type="ARBA" id="ARBA00022833"/>
    </source>
</evidence>
<dbReference type="Pfam" id="PF01556">
    <property type="entry name" value="DnaJ_C"/>
    <property type="match status" value="1"/>
</dbReference>
<proteinExistence type="predicted"/>
<evidence type="ECO:0000256" key="3">
    <source>
        <dbReference type="ARBA" id="ARBA00022771"/>
    </source>
</evidence>
<protein>
    <submittedName>
        <fullName evidence="7">Molecular chaperone DnaJ</fullName>
    </submittedName>
</protein>
<dbReference type="AlphaFoldDB" id="A0A5S9IS91"/>
<dbReference type="OrthoDB" id="9779889at2"/>
<dbReference type="Pfam" id="PF00226">
    <property type="entry name" value="DnaJ"/>
    <property type="match status" value="1"/>
</dbReference>
<dbReference type="SMART" id="SM00271">
    <property type="entry name" value="DnaJ"/>
    <property type="match status" value="1"/>
</dbReference>
<dbReference type="PRINTS" id="PR00625">
    <property type="entry name" value="JDOMAIN"/>
</dbReference>
<keyword evidence="4" id="KW-0862">Zinc</keyword>
<dbReference type="PANTHER" id="PTHR43096">
    <property type="entry name" value="DNAJ HOMOLOG 1, MITOCHONDRIAL-RELATED"/>
    <property type="match status" value="1"/>
</dbReference>
<keyword evidence="2" id="KW-0677">Repeat</keyword>
<dbReference type="EMBL" id="AP019860">
    <property type="protein sequence ID" value="BBM85735.1"/>
    <property type="molecule type" value="Genomic_DNA"/>
</dbReference>
<dbReference type="InterPro" id="IPR002939">
    <property type="entry name" value="DnaJ_C"/>
</dbReference>
<evidence type="ECO:0000313" key="8">
    <source>
        <dbReference type="Proteomes" id="UP000326354"/>
    </source>
</evidence>
<accession>A0A5S9IS91</accession>